<keyword evidence="1" id="KW-0547">Nucleotide-binding</keyword>
<dbReference type="GO" id="GO:0005829">
    <property type="term" value="C:cytosol"/>
    <property type="evidence" value="ECO:0007669"/>
    <property type="project" value="TreeGrafter"/>
</dbReference>
<dbReference type="PANTHER" id="PTHR11772">
    <property type="entry name" value="ASPARAGINE SYNTHETASE"/>
    <property type="match status" value="1"/>
</dbReference>
<dbReference type="PANTHER" id="PTHR11772:SF2">
    <property type="entry name" value="ASPARAGINE SYNTHETASE [GLUTAMINE-HYDROLYZING]"/>
    <property type="match status" value="1"/>
</dbReference>
<evidence type="ECO:0000259" key="3">
    <source>
        <dbReference type="PROSITE" id="PS51278"/>
    </source>
</evidence>
<dbReference type="PROSITE" id="PS51278">
    <property type="entry name" value="GATASE_TYPE_2"/>
    <property type="match status" value="1"/>
</dbReference>
<dbReference type="GO" id="GO:0005524">
    <property type="term" value="F:ATP binding"/>
    <property type="evidence" value="ECO:0007669"/>
    <property type="project" value="UniProtKB-KW"/>
</dbReference>
<dbReference type="Pfam" id="PF13537">
    <property type="entry name" value="GATase_7"/>
    <property type="match status" value="1"/>
</dbReference>
<dbReference type="Gene3D" id="3.60.20.10">
    <property type="entry name" value="Glutamine Phosphoribosylpyrophosphate, subunit 1, domain 1"/>
    <property type="match status" value="1"/>
</dbReference>
<dbReference type="SUPFAM" id="SSF56235">
    <property type="entry name" value="N-terminal nucleophile aminohydrolases (Ntn hydrolases)"/>
    <property type="match status" value="1"/>
</dbReference>
<accession>A0A5P6AAD7</accession>
<protein>
    <recommendedName>
        <fullName evidence="3">Glutamine amidotransferase type-2 domain-containing protein</fullName>
    </recommendedName>
</protein>
<dbReference type="GO" id="GO:0006529">
    <property type="term" value="P:asparagine biosynthetic process"/>
    <property type="evidence" value="ECO:0007669"/>
    <property type="project" value="TreeGrafter"/>
</dbReference>
<reference evidence="4" key="1">
    <citation type="submission" date="2018-05" db="EMBL/GenBank/DDBJ databases">
        <title>Bacterial isolates from healthy term breastfed infants carrying antibiotic resistance genes.</title>
        <authorList>
            <person name="Casaburi G."/>
        </authorList>
    </citation>
    <scope>NUCLEOTIDE SEQUENCE [LARGE SCALE GENOMIC DNA]</scope>
    <source>
        <strain evidence="4">7084_4</strain>
    </source>
</reference>
<dbReference type="InterPro" id="IPR029055">
    <property type="entry name" value="Ntn_hydrolases_N"/>
</dbReference>
<organism evidence="4">
    <name type="scientific">Raoultella planticola</name>
    <name type="common">Klebsiella planticola</name>
    <dbReference type="NCBI Taxonomy" id="575"/>
    <lineage>
        <taxon>Bacteria</taxon>
        <taxon>Pseudomonadati</taxon>
        <taxon>Pseudomonadota</taxon>
        <taxon>Gammaproteobacteria</taxon>
        <taxon>Enterobacterales</taxon>
        <taxon>Enterobacteriaceae</taxon>
        <taxon>Klebsiella/Raoultella group</taxon>
        <taxon>Raoultella</taxon>
    </lineage>
</organism>
<evidence type="ECO:0000256" key="2">
    <source>
        <dbReference type="ARBA" id="ARBA00022840"/>
    </source>
</evidence>
<evidence type="ECO:0000256" key="1">
    <source>
        <dbReference type="ARBA" id="ARBA00022741"/>
    </source>
</evidence>
<dbReference type="GO" id="GO:0004066">
    <property type="term" value="F:asparagine synthase (glutamine-hydrolyzing) activity"/>
    <property type="evidence" value="ECO:0007669"/>
    <property type="project" value="TreeGrafter"/>
</dbReference>
<sequence>MATAIPSRPAPTAKLSSPCTGKGPAFLDDLQGMFAFALYDSEQDAYLIGRDHIGIIPLYMGHDEHGNFYVASEMKALVPVCRTIKEFPAGSYLWSKDGEIRQYYQRDWFDYDAVKDNVTDKTNCVRRWKSPSKAI</sequence>
<name>A0A5P6AAD7_RAOPL</name>
<dbReference type="InterPro" id="IPR050795">
    <property type="entry name" value="Asn_Synthetase"/>
</dbReference>
<evidence type="ECO:0000313" key="4">
    <source>
        <dbReference type="EMBL" id="QFG76832.1"/>
    </source>
</evidence>
<proteinExistence type="predicted"/>
<gene>
    <name evidence="4" type="ORF">DMB90_15310</name>
</gene>
<feature type="domain" description="Glutamine amidotransferase type-2" evidence="3">
    <location>
        <begin position="1"/>
        <end position="98"/>
    </location>
</feature>
<dbReference type="InterPro" id="IPR017932">
    <property type="entry name" value="GATase_2_dom"/>
</dbReference>
<dbReference type="EMBL" id="CP029752">
    <property type="protein sequence ID" value="QFG76832.1"/>
    <property type="molecule type" value="Genomic_DNA"/>
</dbReference>
<keyword evidence="2" id="KW-0067">ATP-binding</keyword>
<dbReference type="AlphaFoldDB" id="A0A5P6AAD7"/>